<evidence type="ECO:0000313" key="2">
    <source>
        <dbReference type="EMBL" id="KKZ60870.1"/>
    </source>
</evidence>
<dbReference type="VEuPathDB" id="FungiDB:EMCG_04461"/>
<evidence type="ECO:0000256" key="1">
    <source>
        <dbReference type="SAM" id="MobiDB-lite"/>
    </source>
</evidence>
<dbReference type="OrthoDB" id="3508621at2759"/>
<feature type="compositionally biased region" description="Acidic residues" evidence="1">
    <location>
        <begin position="67"/>
        <end position="90"/>
    </location>
</feature>
<protein>
    <submittedName>
        <fullName evidence="2">Uncharacterized protein</fullName>
    </submittedName>
</protein>
<name>A0A0G2HT26_9EURO</name>
<evidence type="ECO:0000313" key="3">
    <source>
        <dbReference type="Proteomes" id="UP000034164"/>
    </source>
</evidence>
<accession>A0A0G2HT26</accession>
<feature type="region of interest" description="Disordered" evidence="1">
    <location>
        <begin position="57"/>
        <end position="93"/>
    </location>
</feature>
<gene>
    <name evidence="2" type="ORF">EMCG_04461</name>
</gene>
<dbReference type="Proteomes" id="UP000034164">
    <property type="component" value="Unassembled WGS sequence"/>
</dbReference>
<reference evidence="3" key="1">
    <citation type="journal article" date="2015" name="PLoS Genet.">
        <title>The dynamic genome and transcriptome of the human fungal pathogen Blastomyces and close relative Emmonsia.</title>
        <authorList>
            <person name="Munoz J.F."/>
            <person name="Gauthier G.M."/>
            <person name="Desjardins C.A."/>
            <person name="Gallo J.E."/>
            <person name="Holder J."/>
            <person name="Sullivan T.D."/>
            <person name="Marty A.J."/>
            <person name="Carmen J.C."/>
            <person name="Chen Z."/>
            <person name="Ding L."/>
            <person name="Gujja S."/>
            <person name="Magrini V."/>
            <person name="Misas E."/>
            <person name="Mitreva M."/>
            <person name="Priest M."/>
            <person name="Saif S."/>
            <person name="Whiston E.A."/>
            <person name="Young S."/>
            <person name="Zeng Q."/>
            <person name="Goldman W.E."/>
            <person name="Mardis E.R."/>
            <person name="Taylor J.W."/>
            <person name="McEwen J.G."/>
            <person name="Clay O.K."/>
            <person name="Klein B.S."/>
            <person name="Cuomo C.A."/>
        </authorList>
    </citation>
    <scope>NUCLEOTIDE SEQUENCE [LARGE SCALE GENOMIC DNA]</scope>
    <source>
        <strain evidence="3">UAMH 3008</strain>
    </source>
</reference>
<dbReference type="EMBL" id="LCZI01001406">
    <property type="protein sequence ID" value="KKZ60870.1"/>
    <property type="molecule type" value="Genomic_DNA"/>
</dbReference>
<organism evidence="2 3">
    <name type="scientific">[Emmonsia] crescens</name>
    <dbReference type="NCBI Taxonomy" id="73230"/>
    <lineage>
        <taxon>Eukaryota</taxon>
        <taxon>Fungi</taxon>
        <taxon>Dikarya</taxon>
        <taxon>Ascomycota</taxon>
        <taxon>Pezizomycotina</taxon>
        <taxon>Eurotiomycetes</taxon>
        <taxon>Eurotiomycetidae</taxon>
        <taxon>Onygenales</taxon>
        <taxon>Ajellomycetaceae</taxon>
        <taxon>Emergomyces</taxon>
    </lineage>
</organism>
<comment type="caution">
    <text evidence="2">The sequence shown here is derived from an EMBL/GenBank/DDBJ whole genome shotgun (WGS) entry which is preliminary data.</text>
</comment>
<sequence length="140" mass="16753">MEHVAYIWRRYEHDKKWKRKSKKYLYYTFMVAQDHLQFHISIGTYNTVYLEYNFGSGNQSVIPQKEEPEEEGEDEDEDEDDEDEEGEEEQAPFLSIQEFGPFCVDEEDELDTFLHIMLSFIIWQFENTKAKATIQEALSC</sequence>
<proteinExistence type="predicted"/>
<dbReference type="AlphaFoldDB" id="A0A0G2HT26"/>